<dbReference type="AlphaFoldDB" id="A0A1H8SKR6"/>
<dbReference type="PANTHER" id="PTHR30590:SF2">
    <property type="entry name" value="INNER MEMBRANE PROTEIN"/>
    <property type="match status" value="1"/>
</dbReference>
<reference evidence="3 4" key="1">
    <citation type="submission" date="2016-10" db="EMBL/GenBank/DDBJ databases">
        <authorList>
            <person name="de Groot N.N."/>
        </authorList>
    </citation>
    <scope>NUCLEOTIDE SEQUENCE [LARGE SCALE GENOMIC DNA]</scope>
    <source>
        <strain evidence="3 4">CGMCC 1.6291</strain>
    </source>
</reference>
<feature type="transmembrane region" description="Helical" evidence="1">
    <location>
        <begin position="58"/>
        <end position="76"/>
    </location>
</feature>
<feature type="transmembrane region" description="Helical" evidence="1">
    <location>
        <begin position="6"/>
        <end position="24"/>
    </location>
</feature>
<evidence type="ECO:0000259" key="2">
    <source>
        <dbReference type="Pfam" id="PF04235"/>
    </source>
</evidence>
<organism evidence="3 4">
    <name type="scientific">Aquisalimonas asiatica</name>
    <dbReference type="NCBI Taxonomy" id="406100"/>
    <lineage>
        <taxon>Bacteria</taxon>
        <taxon>Pseudomonadati</taxon>
        <taxon>Pseudomonadota</taxon>
        <taxon>Gammaproteobacteria</taxon>
        <taxon>Chromatiales</taxon>
        <taxon>Ectothiorhodospiraceae</taxon>
        <taxon>Aquisalimonas</taxon>
    </lineage>
</organism>
<sequence length="388" mass="43168">MAVLDVLRGVAVLGILLMNIQSFGRLSSEYLNPKALGDPPTLDWIVWVVNHVVADEKFITMLTILFGAGIVIMANASKESAAAFEQRYRRRMAWLFVFGLAHGLLLWPGDILAAYAICGAIALQFRQRSPVELVWFSLLLFATATVLWMLFSVGLVFLLPMDWVGYLATHYWTPTADVVYAEVDRLTFNWVSTVGERAVDALSAQAWMLASDRIWRMLAMMLLGMALMKVGFLPGQWSLASYKRVAIGGLIVGVPVVLAGVWFNEAVNWDFRYSMFLGRIANHWASIAIALAWIAIVILVVRQSLFRTATGALEAVGRLAMTNYLGQSILCVGIFYGIGLGLFSRFGYLELLGVVAVVWAIQIAFSIIWRQYHAMGPFESLWRRLAAG</sequence>
<protein>
    <recommendedName>
        <fullName evidence="2">DUF418 domain-containing protein</fullName>
    </recommendedName>
</protein>
<dbReference type="PANTHER" id="PTHR30590">
    <property type="entry name" value="INNER MEMBRANE PROTEIN"/>
    <property type="match status" value="1"/>
</dbReference>
<accession>A0A1H8SKR6</accession>
<keyword evidence="1" id="KW-0472">Membrane</keyword>
<evidence type="ECO:0000256" key="1">
    <source>
        <dbReference type="SAM" id="Phobius"/>
    </source>
</evidence>
<feature type="transmembrane region" description="Helical" evidence="1">
    <location>
        <begin position="135"/>
        <end position="159"/>
    </location>
</feature>
<dbReference type="STRING" id="406100.SAMN04488052_10311"/>
<name>A0A1H8SKR6_9GAMM</name>
<dbReference type="Proteomes" id="UP000199657">
    <property type="component" value="Unassembled WGS sequence"/>
</dbReference>
<feature type="transmembrane region" description="Helical" evidence="1">
    <location>
        <begin position="96"/>
        <end position="123"/>
    </location>
</feature>
<gene>
    <name evidence="3" type="ORF">SAMN04488052_10311</name>
</gene>
<dbReference type="Pfam" id="PF04235">
    <property type="entry name" value="DUF418"/>
    <property type="match status" value="1"/>
</dbReference>
<proteinExistence type="predicted"/>
<feature type="domain" description="DUF418" evidence="2">
    <location>
        <begin position="227"/>
        <end position="387"/>
    </location>
</feature>
<feature type="transmembrane region" description="Helical" evidence="1">
    <location>
        <begin position="349"/>
        <end position="369"/>
    </location>
</feature>
<dbReference type="EMBL" id="FOEG01000003">
    <property type="protein sequence ID" value="SEO78793.1"/>
    <property type="molecule type" value="Genomic_DNA"/>
</dbReference>
<keyword evidence="1" id="KW-1133">Transmembrane helix</keyword>
<evidence type="ECO:0000313" key="4">
    <source>
        <dbReference type="Proteomes" id="UP000199657"/>
    </source>
</evidence>
<evidence type="ECO:0000313" key="3">
    <source>
        <dbReference type="EMBL" id="SEO78793.1"/>
    </source>
</evidence>
<feature type="transmembrane region" description="Helical" evidence="1">
    <location>
        <begin position="322"/>
        <end position="343"/>
    </location>
</feature>
<feature type="transmembrane region" description="Helical" evidence="1">
    <location>
        <begin position="283"/>
        <end position="301"/>
    </location>
</feature>
<feature type="transmembrane region" description="Helical" evidence="1">
    <location>
        <begin position="214"/>
        <end position="233"/>
    </location>
</feature>
<feature type="transmembrane region" description="Helical" evidence="1">
    <location>
        <begin position="245"/>
        <end position="263"/>
    </location>
</feature>
<dbReference type="InterPro" id="IPR052529">
    <property type="entry name" value="Bact_Transport_Assoc"/>
</dbReference>
<keyword evidence="4" id="KW-1185">Reference proteome</keyword>
<dbReference type="InterPro" id="IPR007349">
    <property type="entry name" value="DUF418"/>
</dbReference>
<keyword evidence="1" id="KW-0812">Transmembrane</keyword>